<dbReference type="EMBL" id="JARACI010000837">
    <property type="protein sequence ID" value="MDD9206287.1"/>
    <property type="molecule type" value="Genomic_DNA"/>
</dbReference>
<accession>A0ABT5TW46</accession>
<dbReference type="InterPro" id="IPR028082">
    <property type="entry name" value="Peripla_BP_I"/>
</dbReference>
<evidence type="ECO:0000313" key="2">
    <source>
        <dbReference type="Proteomes" id="UP001165561"/>
    </source>
</evidence>
<comment type="caution">
    <text evidence="1">The sequence shown here is derived from an EMBL/GenBank/DDBJ whole genome shotgun (WGS) entry which is preliminary data.</text>
</comment>
<dbReference type="Gene3D" id="3.40.50.2300">
    <property type="match status" value="1"/>
</dbReference>
<gene>
    <name evidence="1" type="ORF">PU560_07360</name>
</gene>
<dbReference type="Proteomes" id="UP001165561">
    <property type="component" value="Unassembled WGS sequence"/>
</dbReference>
<reference evidence="1" key="1">
    <citation type="submission" date="2023-02" db="EMBL/GenBank/DDBJ databases">
        <title>Georgenia sp.10Sc9-8, isolated from a soil sample collected from the Taklamakan desert.</title>
        <authorList>
            <person name="Liu S."/>
        </authorList>
    </citation>
    <scope>NUCLEOTIDE SEQUENCE</scope>
    <source>
        <strain evidence="1">10Sc9-8</strain>
    </source>
</reference>
<sequence>MRPGDVDATAQQYPQNMAREGVRALAEAARGGDEPSGFLDTGVELITGDPAPGVESRDVAFGVRNCWG</sequence>
<name>A0ABT5TW46_9MICO</name>
<evidence type="ECO:0000313" key="1">
    <source>
        <dbReference type="EMBL" id="MDD9206287.1"/>
    </source>
</evidence>
<keyword evidence="2" id="KW-1185">Reference proteome</keyword>
<organism evidence="1 2">
    <name type="scientific">Georgenia halotolerans</name>
    <dbReference type="NCBI Taxonomy" id="3028317"/>
    <lineage>
        <taxon>Bacteria</taxon>
        <taxon>Bacillati</taxon>
        <taxon>Actinomycetota</taxon>
        <taxon>Actinomycetes</taxon>
        <taxon>Micrococcales</taxon>
        <taxon>Bogoriellaceae</taxon>
        <taxon>Georgenia</taxon>
    </lineage>
</organism>
<dbReference type="SUPFAM" id="SSF53822">
    <property type="entry name" value="Periplasmic binding protein-like I"/>
    <property type="match status" value="1"/>
</dbReference>
<protein>
    <submittedName>
        <fullName evidence="1">Uncharacterized protein</fullName>
    </submittedName>
</protein>
<proteinExistence type="predicted"/>